<feature type="region of interest" description="Disordered" evidence="2">
    <location>
        <begin position="84"/>
        <end position="127"/>
    </location>
</feature>
<keyword evidence="3" id="KW-0472">Membrane</keyword>
<dbReference type="EMBL" id="MLJW01000007">
    <property type="protein sequence ID" value="OIR16348.1"/>
    <property type="molecule type" value="Genomic_DNA"/>
</dbReference>
<dbReference type="PANTHER" id="PTHR30093">
    <property type="entry name" value="GENERAL SECRETION PATHWAY PROTEIN G"/>
    <property type="match status" value="1"/>
</dbReference>
<feature type="compositionally biased region" description="Basic and acidic residues" evidence="2">
    <location>
        <begin position="117"/>
        <end position="127"/>
    </location>
</feature>
<dbReference type="InterPro" id="IPR012902">
    <property type="entry name" value="N_methyl_site"/>
</dbReference>
<accession>A0A1J5TRL6</accession>
<dbReference type="InterPro" id="IPR045584">
    <property type="entry name" value="Pilin-like"/>
</dbReference>
<dbReference type="PRINTS" id="PR00813">
    <property type="entry name" value="BCTERIALGSPG"/>
</dbReference>
<keyword evidence="3" id="KW-1133">Transmembrane helix</keyword>
<reference evidence="4" key="1">
    <citation type="submission" date="2016-10" db="EMBL/GenBank/DDBJ databases">
        <title>Sequence of Gallionella enrichment culture.</title>
        <authorList>
            <person name="Poehlein A."/>
            <person name="Muehling M."/>
            <person name="Daniel R."/>
        </authorList>
    </citation>
    <scope>NUCLEOTIDE SEQUENCE</scope>
</reference>
<gene>
    <name evidence="4" type="primary">xcpT_3</name>
    <name evidence="4" type="ORF">GALL_30700</name>
</gene>
<dbReference type="GO" id="GO:0015627">
    <property type="term" value="C:type II protein secretion system complex"/>
    <property type="evidence" value="ECO:0007669"/>
    <property type="project" value="InterPro"/>
</dbReference>
<sequence length="127" mass="13927">MSRFKCNGFTLIELLVVMAIIAILLSLAAPRYFGSVDKSKEAVLRENLAMTRQAIDKFFGDNGKYPDALDDLVTKKYLRSLPMDPFTGSTSTWTVTPPPDGPDKGSVFDIKSGSPDKGVDGSAYKDW</sequence>
<feature type="transmembrane region" description="Helical" evidence="3">
    <location>
        <begin position="12"/>
        <end position="33"/>
    </location>
</feature>
<evidence type="ECO:0000256" key="3">
    <source>
        <dbReference type="SAM" id="Phobius"/>
    </source>
</evidence>
<proteinExistence type="predicted"/>
<protein>
    <submittedName>
        <fullName evidence="4">Type II secretion system protein G</fullName>
    </submittedName>
</protein>
<dbReference type="AlphaFoldDB" id="A0A1J5TRL6"/>
<dbReference type="PANTHER" id="PTHR30093:SF47">
    <property type="entry name" value="TYPE IV PILUS NON-CORE MINOR PILIN PILE"/>
    <property type="match status" value="1"/>
</dbReference>
<keyword evidence="1" id="KW-0488">Methylation</keyword>
<name>A0A1J5TRL6_9ZZZZ</name>
<evidence type="ECO:0000256" key="2">
    <source>
        <dbReference type="SAM" id="MobiDB-lite"/>
    </source>
</evidence>
<keyword evidence="3" id="KW-0812">Transmembrane</keyword>
<dbReference type="Gene3D" id="3.30.700.10">
    <property type="entry name" value="Glycoprotein, Type 4 Pilin"/>
    <property type="match status" value="1"/>
</dbReference>
<dbReference type="GO" id="GO:0015628">
    <property type="term" value="P:protein secretion by the type II secretion system"/>
    <property type="evidence" value="ECO:0007669"/>
    <property type="project" value="InterPro"/>
</dbReference>
<dbReference type="NCBIfam" id="TIGR02532">
    <property type="entry name" value="IV_pilin_GFxxxE"/>
    <property type="match status" value="1"/>
</dbReference>
<dbReference type="InterPro" id="IPR000983">
    <property type="entry name" value="Bac_GSPG_pilin"/>
</dbReference>
<organism evidence="4">
    <name type="scientific">mine drainage metagenome</name>
    <dbReference type="NCBI Taxonomy" id="410659"/>
    <lineage>
        <taxon>unclassified sequences</taxon>
        <taxon>metagenomes</taxon>
        <taxon>ecological metagenomes</taxon>
    </lineage>
</organism>
<evidence type="ECO:0000313" key="4">
    <source>
        <dbReference type="EMBL" id="OIR16348.1"/>
    </source>
</evidence>
<evidence type="ECO:0000256" key="1">
    <source>
        <dbReference type="ARBA" id="ARBA00022481"/>
    </source>
</evidence>
<dbReference type="Pfam" id="PF07963">
    <property type="entry name" value="N_methyl"/>
    <property type="match status" value="1"/>
</dbReference>
<comment type="caution">
    <text evidence="4">The sequence shown here is derived from an EMBL/GenBank/DDBJ whole genome shotgun (WGS) entry which is preliminary data.</text>
</comment>
<dbReference type="SUPFAM" id="SSF54523">
    <property type="entry name" value="Pili subunits"/>
    <property type="match status" value="1"/>
</dbReference>